<reference evidence="2 3" key="1">
    <citation type="submission" date="2014-04" db="EMBL/GenBank/DDBJ databases">
        <authorList>
            <consortium name="DOE Joint Genome Institute"/>
            <person name="Kuo A."/>
            <person name="Zuccaro A."/>
            <person name="Kohler A."/>
            <person name="Nagy L.G."/>
            <person name="Floudas D."/>
            <person name="Copeland A."/>
            <person name="Barry K.W."/>
            <person name="Cichocki N."/>
            <person name="Veneault-Fourrey C."/>
            <person name="LaButti K."/>
            <person name="Lindquist E.A."/>
            <person name="Lipzen A."/>
            <person name="Lundell T."/>
            <person name="Morin E."/>
            <person name="Murat C."/>
            <person name="Sun H."/>
            <person name="Tunlid A."/>
            <person name="Henrissat B."/>
            <person name="Grigoriev I.V."/>
            <person name="Hibbett D.S."/>
            <person name="Martin F."/>
            <person name="Nordberg H.P."/>
            <person name="Cantor M.N."/>
            <person name="Hua S.X."/>
        </authorList>
    </citation>
    <scope>NUCLEOTIDE SEQUENCE [LARGE SCALE GENOMIC DNA]</scope>
    <source>
        <strain evidence="2 3">MAFF 305830</strain>
    </source>
</reference>
<dbReference type="GO" id="GO:0097363">
    <property type="term" value="F:protein O-acetylglucosaminyltransferase activity"/>
    <property type="evidence" value="ECO:0007669"/>
    <property type="project" value="TreeGrafter"/>
</dbReference>
<dbReference type="HOGENOM" id="CLU_033167_0_0_1"/>
<proteinExistence type="predicted"/>
<dbReference type="PANTHER" id="PTHR20961:SF38">
    <property type="entry name" value="PROTEIN O-LINKED-MANNOSE BETA-1,4-N-ACETYLGLUCOSAMINYLTRANSFERASE 2"/>
    <property type="match status" value="1"/>
</dbReference>
<reference evidence="3" key="2">
    <citation type="submission" date="2015-01" db="EMBL/GenBank/DDBJ databases">
        <title>Evolutionary Origins and Diversification of the Mycorrhizal Mutualists.</title>
        <authorList>
            <consortium name="DOE Joint Genome Institute"/>
            <consortium name="Mycorrhizal Genomics Consortium"/>
            <person name="Kohler A."/>
            <person name="Kuo A."/>
            <person name="Nagy L.G."/>
            <person name="Floudas D."/>
            <person name="Copeland A."/>
            <person name="Barry K.W."/>
            <person name="Cichocki N."/>
            <person name="Veneault-Fourrey C."/>
            <person name="LaButti K."/>
            <person name="Lindquist E.A."/>
            <person name="Lipzen A."/>
            <person name="Lundell T."/>
            <person name="Morin E."/>
            <person name="Murat C."/>
            <person name="Riley R."/>
            <person name="Ohm R."/>
            <person name="Sun H."/>
            <person name="Tunlid A."/>
            <person name="Henrissat B."/>
            <person name="Grigoriev I.V."/>
            <person name="Hibbett D.S."/>
            <person name="Martin F."/>
        </authorList>
    </citation>
    <scope>NUCLEOTIDE SEQUENCE [LARGE SCALE GENOMIC DNA]</scope>
    <source>
        <strain evidence="3">MAFF 305830</strain>
    </source>
</reference>
<protein>
    <recommendedName>
        <fullName evidence="4">Glycosyltransferase family 61 protein</fullName>
    </recommendedName>
</protein>
<organism evidence="2 3">
    <name type="scientific">Serendipita vermifera MAFF 305830</name>
    <dbReference type="NCBI Taxonomy" id="933852"/>
    <lineage>
        <taxon>Eukaryota</taxon>
        <taxon>Fungi</taxon>
        <taxon>Dikarya</taxon>
        <taxon>Basidiomycota</taxon>
        <taxon>Agaricomycotina</taxon>
        <taxon>Agaricomycetes</taxon>
        <taxon>Sebacinales</taxon>
        <taxon>Serendipitaceae</taxon>
        <taxon>Serendipita</taxon>
    </lineage>
</organism>
<evidence type="ECO:0008006" key="4">
    <source>
        <dbReference type="Google" id="ProtNLM"/>
    </source>
</evidence>
<dbReference type="GO" id="GO:0005783">
    <property type="term" value="C:endoplasmic reticulum"/>
    <property type="evidence" value="ECO:0007669"/>
    <property type="project" value="TreeGrafter"/>
</dbReference>
<dbReference type="Proteomes" id="UP000054097">
    <property type="component" value="Unassembled WGS sequence"/>
</dbReference>
<keyword evidence="1" id="KW-0732">Signal</keyword>
<gene>
    <name evidence="2" type="ORF">M408DRAFT_20780</name>
</gene>
<sequence length="464" mass="52967">MPVLTGRHLRICLLLLGLFLLADYAISPTRKRSSLRGFFASHSSPSTNGPHYGSEIRPLRIEWGDDPIPETQVLFHKIPGWTVFRNLYASSDTIYIVTSHPERIPPKRLMISNGLILALQEENEPTNKTMSIISPNEAKTLFGTSAGFLDGLTFMQTDSPQFIGHMYHFLVEIFALGHWRTYTSPDLDPIFGSLRAFPRRFIVPRATQQEWQDRAGMNQWVMRAGLGSLSFEYKDDWDHRMSLQRPFLLETVILGDRAAWHRGPSLKSPTTEFPMAVKDMWWEPIRQSVVAFALPPGQKSRTSRSKPVITYISRQKTGRRLRDADHDALVLELYRLGRDHGYEVNIPMMEDLDKSSQVTLLGRTTILVGVHGNGLSGQLWLKPSPRTTVIELFIDKGFTYDYEYTARSLGLKHYGFWNDHYFTAPDLPPINYPQGFHDRHITCNASAIAAFIHRRLTLDDPSQA</sequence>
<dbReference type="GO" id="GO:0035269">
    <property type="term" value="P:protein O-linked glycosylation via mannose"/>
    <property type="evidence" value="ECO:0007669"/>
    <property type="project" value="TreeGrafter"/>
</dbReference>
<evidence type="ECO:0000256" key="1">
    <source>
        <dbReference type="SAM" id="SignalP"/>
    </source>
</evidence>
<dbReference type="STRING" id="933852.A0A0C3B6P4"/>
<accession>A0A0C3B6P4</accession>
<evidence type="ECO:0000313" key="3">
    <source>
        <dbReference type="Proteomes" id="UP000054097"/>
    </source>
</evidence>
<feature type="signal peptide" evidence="1">
    <location>
        <begin position="1"/>
        <end position="25"/>
    </location>
</feature>
<dbReference type="AlphaFoldDB" id="A0A0C3B6P4"/>
<name>A0A0C3B6P4_SERVB</name>
<dbReference type="EMBL" id="KN824280">
    <property type="protein sequence ID" value="KIM32505.1"/>
    <property type="molecule type" value="Genomic_DNA"/>
</dbReference>
<keyword evidence="3" id="KW-1185">Reference proteome</keyword>
<dbReference type="InterPro" id="IPR007657">
    <property type="entry name" value="Glycosyltransferase_61"/>
</dbReference>
<dbReference type="OrthoDB" id="529273at2759"/>
<dbReference type="PANTHER" id="PTHR20961">
    <property type="entry name" value="GLYCOSYLTRANSFERASE"/>
    <property type="match status" value="1"/>
</dbReference>
<evidence type="ECO:0000313" key="2">
    <source>
        <dbReference type="EMBL" id="KIM32505.1"/>
    </source>
</evidence>
<feature type="chain" id="PRO_5002172521" description="Glycosyltransferase family 61 protein" evidence="1">
    <location>
        <begin position="26"/>
        <end position="464"/>
    </location>
</feature>